<dbReference type="Pfam" id="PF04542">
    <property type="entry name" value="Sigma70_r2"/>
    <property type="match status" value="1"/>
</dbReference>
<evidence type="ECO:0000313" key="10">
    <source>
        <dbReference type="EMBL" id="HIW91330.1"/>
    </source>
</evidence>
<dbReference type="GO" id="GO:0003899">
    <property type="term" value="F:DNA-directed RNA polymerase activity"/>
    <property type="evidence" value="ECO:0007669"/>
    <property type="project" value="UniProtKB-EC"/>
</dbReference>
<evidence type="ECO:0000256" key="5">
    <source>
        <dbReference type="ARBA" id="ARBA00023125"/>
    </source>
</evidence>
<dbReference type="InterPro" id="IPR014305">
    <property type="entry name" value="RNA_pol_sigma-G_actinobac"/>
</dbReference>
<evidence type="ECO:0000256" key="4">
    <source>
        <dbReference type="ARBA" id="ARBA00023082"/>
    </source>
</evidence>
<dbReference type="InterPro" id="IPR032710">
    <property type="entry name" value="NTF2-like_dom_sf"/>
</dbReference>
<dbReference type="InterPro" id="IPR037401">
    <property type="entry name" value="SnoaL-like"/>
</dbReference>
<evidence type="ECO:0000256" key="2">
    <source>
        <dbReference type="ARBA" id="ARBA00011344"/>
    </source>
</evidence>
<dbReference type="PANTHER" id="PTHR30173:SF36">
    <property type="entry name" value="ECF RNA POLYMERASE SIGMA FACTOR SIGJ"/>
    <property type="match status" value="1"/>
</dbReference>
<comment type="subunit">
    <text evidence="2">Interacts transiently with the RNA polymerase catalytic core formed by RpoA, RpoB, RpoC and RpoZ (2 alpha, 1 beta, 1 beta' and 1 omega subunit) to form the RNA polymerase holoenzyme that can initiate transcription.</text>
</comment>
<dbReference type="SUPFAM" id="SSF54427">
    <property type="entry name" value="NTF2-like"/>
    <property type="match status" value="1"/>
</dbReference>
<proteinExistence type="inferred from homology"/>
<evidence type="ECO:0000259" key="9">
    <source>
        <dbReference type="Pfam" id="PF12680"/>
    </source>
</evidence>
<keyword evidence="3" id="KW-0805">Transcription regulation</keyword>
<keyword evidence="5" id="KW-0238">DNA-binding</keyword>
<evidence type="ECO:0000259" key="8">
    <source>
        <dbReference type="Pfam" id="PF08281"/>
    </source>
</evidence>
<dbReference type="EMBL" id="DXGC01000065">
    <property type="protein sequence ID" value="HIW91330.1"/>
    <property type="molecule type" value="Genomic_DNA"/>
</dbReference>
<dbReference type="Gene3D" id="3.10.450.50">
    <property type="match status" value="1"/>
</dbReference>
<evidence type="ECO:0000256" key="1">
    <source>
        <dbReference type="ARBA" id="ARBA00010641"/>
    </source>
</evidence>
<keyword evidence="6" id="KW-0804">Transcription</keyword>
<evidence type="ECO:0000256" key="3">
    <source>
        <dbReference type="ARBA" id="ARBA00023015"/>
    </source>
</evidence>
<dbReference type="InterPro" id="IPR007627">
    <property type="entry name" value="RNA_pol_sigma70_r2"/>
</dbReference>
<dbReference type="Gene3D" id="1.10.10.10">
    <property type="entry name" value="Winged helix-like DNA-binding domain superfamily/Winged helix DNA-binding domain"/>
    <property type="match status" value="1"/>
</dbReference>
<evidence type="ECO:0000259" key="7">
    <source>
        <dbReference type="Pfam" id="PF04542"/>
    </source>
</evidence>
<gene>
    <name evidence="10" type="ORF">H9870_06695</name>
</gene>
<dbReference type="Pfam" id="PF12680">
    <property type="entry name" value="SnoaL_2"/>
    <property type="match status" value="1"/>
</dbReference>
<name>A0A9D1RPT8_9CORY</name>
<dbReference type="CDD" id="cd06171">
    <property type="entry name" value="Sigma70_r4"/>
    <property type="match status" value="1"/>
</dbReference>
<dbReference type="GO" id="GO:0003677">
    <property type="term" value="F:DNA binding"/>
    <property type="evidence" value="ECO:0007669"/>
    <property type="project" value="UniProtKB-KW"/>
</dbReference>
<feature type="domain" description="RNA polymerase sigma-70 region 2" evidence="7">
    <location>
        <begin position="8"/>
        <end position="71"/>
    </location>
</feature>
<dbReference type="NCBIfam" id="NF006089">
    <property type="entry name" value="PRK08241.1"/>
    <property type="match status" value="1"/>
</dbReference>
<dbReference type="SUPFAM" id="SSF88659">
    <property type="entry name" value="Sigma3 and sigma4 domains of RNA polymerase sigma factors"/>
    <property type="match status" value="1"/>
</dbReference>
<dbReference type="Proteomes" id="UP000824190">
    <property type="component" value="Unassembled WGS sequence"/>
</dbReference>
<protein>
    <submittedName>
        <fullName evidence="10">RNA polymerase subunit sigma-70</fullName>
        <ecNumber evidence="10">2.7.7.6</ecNumber>
    </submittedName>
</protein>
<organism evidence="10 11">
    <name type="scientific">Candidatus Corynebacterium avicola</name>
    <dbReference type="NCBI Taxonomy" id="2838527"/>
    <lineage>
        <taxon>Bacteria</taxon>
        <taxon>Bacillati</taxon>
        <taxon>Actinomycetota</taxon>
        <taxon>Actinomycetes</taxon>
        <taxon>Mycobacteriales</taxon>
        <taxon>Corynebacteriaceae</taxon>
        <taxon>Corynebacterium</taxon>
    </lineage>
</organism>
<dbReference type="NCBIfam" id="TIGR02960">
    <property type="entry name" value="SigX5"/>
    <property type="match status" value="1"/>
</dbReference>
<sequence length="310" mass="34648">MTVSELEVESFRGELIVYCYRFFASIDEAEDAVQETFVRAWRNSGGFEGRSSLRRWLYAIATNICLDMAKACQRRCLPMDVNDPGHVPTSGEKLSTADEATWVTPIAGHRLLDDPAETTVQRETVRLAFVTALQSLPPRQRVVLILRDVLAWSAAETADLLDSSVASVNSALARARTTMRDRQDAVAVQDAVATDEAVDQRLLFNYVSAFSAYDVDRLVELLTEDALFSMPPYTLWFRGRGDIEAWWRGPGQVCRGSEVIPTSVNGENAVAVFHQGKPFALHVLGARDGRITSITHFMDTRVFDDLRLDR</sequence>
<keyword evidence="10" id="KW-0808">Transferase</keyword>
<keyword evidence="10" id="KW-0548">Nucleotidyltransferase</keyword>
<dbReference type="GO" id="GO:0006352">
    <property type="term" value="P:DNA-templated transcription initiation"/>
    <property type="evidence" value="ECO:0007669"/>
    <property type="project" value="InterPro"/>
</dbReference>
<dbReference type="InterPro" id="IPR013249">
    <property type="entry name" value="RNA_pol_sigma70_r4_t2"/>
</dbReference>
<dbReference type="InterPro" id="IPR036388">
    <property type="entry name" value="WH-like_DNA-bd_sf"/>
</dbReference>
<feature type="domain" description="SnoaL-like" evidence="9">
    <location>
        <begin position="206"/>
        <end position="275"/>
    </location>
</feature>
<dbReference type="NCBIfam" id="TIGR02937">
    <property type="entry name" value="sigma70-ECF"/>
    <property type="match status" value="1"/>
</dbReference>
<dbReference type="SUPFAM" id="SSF88946">
    <property type="entry name" value="Sigma2 domain of RNA polymerase sigma factors"/>
    <property type="match status" value="1"/>
</dbReference>
<keyword evidence="4" id="KW-0731">Sigma factor</keyword>
<dbReference type="PANTHER" id="PTHR30173">
    <property type="entry name" value="SIGMA 19 FACTOR"/>
    <property type="match status" value="1"/>
</dbReference>
<evidence type="ECO:0000256" key="6">
    <source>
        <dbReference type="ARBA" id="ARBA00023163"/>
    </source>
</evidence>
<accession>A0A9D1RPT8</accession>
<dbReference type="InterPro" id="IPR052704">
    <property type="entry name" value="ECF_Sigma-70_Domain"/>
</dbReference>
<dbReference type="InterPro" id="IPR013324">
    <property type="entry name" value="RNA_pol_sigma_r3/r4-like"/>
</dbReference>
<dbReference type="Pfam" id="PF08281">
    <property type="entry name" value="Sigma70_r4_2"/>
    <property type="match status" value="1"/>
</dbReference>
<dbReference type="InterPro" id="IPR014284">
    <property type="entry name" value="RNA_pol_sigma-70_dom"/>
</dbReference>
<reference evidence="10" key="2">
    <citation type="submission" date="2021-04" db="EMBL/GenBank/DDBJ databases">
        <authorList>
            <person name="Gilroy R."/>
        </authorList>
    </citation>
    <scope>NUCLEOTIDE SEQUENCE</scope>
    <source>
        <strain evidence="10">CHK32-1732</strain>
    </source>
</reference>
<dbReference type="Gene3D" id="1.10.1740.10">
    <property type="match status" value="1"/>
</dbReference>
<reference evidence="10" key="1">
    <citation type="journal article" date="2021" name="PeerJ">
        <title>Extensive microbial diversity within the chicken gut microbiome revealed by metagenomics and culture.</title>
        <authorList>
            <person name="Gilroy R."/>
            <person name="Ravi A."/>
            <person name="Getino M."/>
            <person name="Pursley I."/>
            <person name="Horton D.L."/>
            <person name="Alikhan N.F."/>
            <person name="Baker D."/>
            <person name="Gharbi K."/>
            <person name="Hall N."/>
            <person name="Watson M."/>
            <person name="Adriaenssens E.M."/>
            <person name="Foster-Nyarko E."/>
            <person name="Jarju S."/>
            <person name="Secka A."/>
            <person name="Antonio M."/>
            <person name="Oren A."/>
            <person name="Chaudhuri R.R."/>
            <person name="La Ragione R."/>
            <person name="Hildebrand F."/>
            <person name="Pallen M.J."/>
        </authorList>
    </citation>
    <scope>NUCLEOTIDE SEQUENCE</scope>
    <source>
        <strain evidence="10">CHK32-1732</strain>
    </source>
</reference>
<comment type="similarity">
    <text evidence="1">Belongs to the sigma-70 factor family. ECF subfamily.</text>
</comment>
<dbReference type="EC" id="2.7.7.6" evidence="10"/>
<comment type="caution">
    <text evidence="10">The sequence shown here is derived from an EMBL/GenBank/DDBJ whole genome shotgun (WGS) entry which is preliminary data.</text>
</comment>
<dbReference type="InterPro" id="IPR013325">
    <property type="entry name" value="RNA_pol_sigma_r2"/>
</dbReference>
<feature type="domain" description="RNA polymerase sigma factor 70 region 4 type 2" evidence="8">
    <location>
        <begin position="127"/>
        <end position="179"/>
    </location>
</feature>
<dbReference type="AlphaFoldDB" id="A0A9D1RPT8"/>
<evidence type="ECO:0000313" key="11">
    <source>
        <dbReference type="Proteomes" id="UP000824190"/>
    </source>
</evidence>
<dbReference type="GO" id="GO:0016987">
    <property type="term" value="F:sigma factor activity"/>
    <property type="evidence" value="ECO:0007669"/>
    <property type="project" value="UniProtKB-KW"/>
</dbReference>